<proteinExistence type="predicted"/>
<feature type="region of interest" description="Disordered" evidence="1">
    <location>
        <begin position="1"/>
        <end position="246"/>
    </location>
</feature>
<comment type="caution">
    <text evidence="2">The sequence shown here is derived from an EMBL/GenBank/DDBJ whole genome shotgun (WGS) entry which is preliminary data.</text>
</comment>
<dbReference type="EMBL" id="SWLB01000017">
    <property type="protein sequence ID" value="KAF3327027.1"/>
    <property type="molecule type" value="Genomic_DNA"/>
</dbReference>
<feature type="compositionally biased region" description="Basic and acidic residues" evidence="1">
    <location>
        <begin position="31"/>
        <end position="155"/>
    </location>
</feature>
<dbReference type="AlphaFoldDB" id="A0A833V725"/>
<accession>A0A833V725</accession>
<sequence>MASLQEARRERDEAVARMAEEDEAACNRGGATKDKTQEVSDKAREVSKDDRMEETKDTAKMMDYEDTSEEKGSSSEKLGEYKESAAEAARKAREFLVEGKEKARVELAGKTKDRKGETDESCRKQLEDVKHRAAEKAKEDQRKLDEPDEGDKGRSATENIYSSFPSMTESIKEKMTLPEDIVARKKGQYGGGDEVRDDKMRERESRGEEDTMLRVKDADQMTGTFSTDPGKMGGEGKGPADAKKSN</sequence>
<evidence type="ECO:0000256" key="1">
    <source>
        <dbReference type="SAM" id="MobiDB-lite"/>
    </source>
</evidence>
<keyword evidence="3" id="KW-1185">Reference proteome</keyword>
<organism evidence="2 3">
    <name type="scientific">Carex littledalei</name>
    <dbReference type="NCBI Taxonomy" id="544730"/>
    <lineage>
        <taxon>Eukaryota</taxon>
        <taxon>Viridiplantae</taxon>
        <taxon>Streptophyta</taxon>
        <taxon>Embryophyta</taxon>
        <taxon>Tracheophyta</taxon>
        <taxon>Spermatophyta</taxon>
        <taxon>Magnoliopsida</taxon>
        <taxon>Liliopsida</taxon>
        <taxon>Poales</taxon>
        <taxon>Cyperaceae</taxon>
        <taxon>Cyperoideae</taxon>
        <taxon>Cariceae</taxon>
        <taxon>Carex</taxon>
        <taxon>Carex subgen. Euthyceras</taxon>
    </lineage>
</organism>
<feature type="compositionally biased region" description="Basic and acidic residues" evidence="1">
    <location>
        <begin position="1"/>
        <end position="19"/>
    </location>
</feature>
<feature type="compositionally biased region" description="Basic and acidic residues" evidence="1">
    <location>
        <begin position="170"/>
        <end position="183"/>
    </location>
</feature>
<feature type="compositionally biased region" description="Polar residues" evidence="1">
    <location>
        <begin position="156"/>
        <end position="169"/>
    </location>
</feature>
<reference evidence="2" key="1">
    <citation type="submission" date="2020-01" db="EMBL/GenBank/DDBJ databases">
        <title>Genome sequence of Kobresia littledalei, the first chromosome-level genome in the family Cyperaceae.</title>
        <authorList>
            <person name="Qu G."/>
        </authorList>
    </citation>
    <scope>NUCLEOTIDE SEQUENCE</scope>
    <source>
        <strain evidence="2">C.B.Clarke</strain>
        <tissue evidence="2">Leaf</tissue>
    </source>
</reference>
<feature type="compositionally biased region" description="Basic and acidic residues" evidence="1">
    <location>
        <begin position="193"/>
        <end position="219"/>
    </location>
</feature>
<evidence type="ECO:0000313" key="3">
    <source>
        <dbReference type="Proteomes" id="UP000623129"/>
    </source>
</evidence>
<dbReference type="Proteomes" id="UP000623129">
    <property type="component" value="Unassembled WGS sequence"/>
</dbReference>
<gene>
    <name evidence="2" type="ORF">FCM35_KLT07145</name>
</gene>
<protein>
    <submittedName>
        <fullName evidence="2">Uncharacterized protein</fullName>
    </submittedName>
</protein>
<dbReference type="OrthoDB" id="1907061at2759"/>
<evidence type="ECO:0000313" key="2">
    <source>
        <dbReference type="EMBL" id="KAF3327027.1"/>
    </source>
</evidence>
<name>A0A833V725_9POAL</name>